<dbReference type="InterPro" id="IPR027640">
    <property type="entry name" value="Kinesin-like_fam"/>
</dbReference>
<feature type="coiled-coil region" evidence="10">
    <location>
        <begin position="707"/>
        <end position="745"/>
    </location>
</feature>
<dbReference type="CDD" id="cd01369">
    <property type="entry name" value="KISc_KHC_KIF5"/>
    <property type="match status" value="1"/>
</dbReference>
<dbReference type="PRINTS" id="PR00380">
    <property type="entry name" value="KINESINHEAVY"/>
</dbReference>
<sequence length="1134" mass="127108">MAQGNNIKVVARFRPQNALEIREGGTPVIEIHEDTTVSISTQENIGPFTFDRAFGTNTSQQELYDYSIKQTLSDVFNGYNGTVFAYGQTGSGKTFTMMGSDIDDGNLKGITPRIVEGIFNNILESPPSVEYLVKVSYIEIYMEKVKDLLNPVNDNLPLHEDKNRGVYVKGLMEIFVSSVEEVYDVMKQGGKSRVIAQTNMNAESSRSHSIFQITIQMKNTNDGKTKFGNLFLVDLAGSEKVGKTGATGQTLEEAKKINKSLSSLGNVINSLTDKKSTHIPYRDSKLTRILQESLGGNSRTTLIINCSPSSYNVAETISTLRFGTRAKSIENKATINQALSPEELKNMVKKLNTKILSFGSYIKSLESELEVWRGGNSVPTDNQIAFIKNFTKDIAPQADSSPKPTQPQPKAAPSSSDTLLPAKAIKSPISQFKPDSSVSDADSSRPESPMSAQKSFGDSPDVSSADLPLNELLMRPMTPYTMGEDERDEFLKRENDLTDQEQVESLRTKNDTLGSELSQARLEKDKLDFGMKEVQITLDSITDSKKEIENMNEDLKSQLESIKVDFEQYKADYDAQNAELIDLKDKLQKSRSNIDKLANLAAVNGASQGTKSLDDVIESTSRSLNNEIINLRSQIKMLYVSETTKENQINQLRGDNIELLRKFSEVESQYNKLMSEYEEFLEGSIAADEEQSKNESNSVDEIRVKLETQFKNRIDMQARELSELQEEKQRRINEINSLNELLNSERSSKSKFESELLIAKSDLENARLVAQTAQSNAYASIKNSEESKASTSSADEKESSGDESTAVSASELQDMNKKLLTKLHQVERVRHSLMRDVQNRCEKIIELELAVDDLTEKNKYLNSKIDKHEQRHKSAILEKNIAQLTLIQKELTANNSELSKNLLVMERKLQARTERISALEDHLEKLNSENEAQKRQIEEMQTQRIIENSRAKTEQSNVFTFSKLPFGRIGKPIKGGGGGMRTTRDGNKTVVRLGNNEVKSPMMDGSGTEALANGRRNIAGDESQYPYDGEKEIDQSDDYSEVFDRLSADPKNRDVVLSKLDGTVVKQKGDDFLEEQMHDAVLLMQDASKLVNSLYKENKEYEGPEYLKASIYADEKTINFVPFEDMMLTVYSSK</sequence>
<comment type="caution">
    <text evidence="13">The sequence shown here is derived from an EMBL/GenBank/DDBJ whole genome shotgun (WGS) entry which is preliminary data.</text>
</comment>
<dbReference type="OrthoDB" id="3176171at2759"/>
<feature type="region of interest" description="Disordered" evidence="11">
    <location>
        <begin position="776"/>
        <end position="809"/>
    </location>
</feature>
<evidence type="ECO:0000256" key="2">
    <source>
        <dbReference type="ARBA" id="ARBA00022490"/>
    </source>
</evidence>
<evidence type="ECO:0000256" key="9">
    <source>
        <dbReference type="PROSITE-ProRule" id="PRU00283"/>
    </source>
</evidence>
<dbReference type="EMBL" id="MBFS01001201">
    <property type="protein sequence ID" value="PVV01298.1"/>
    <property type="molecule type" value="Genomic_DNA"/>
</dbReference>
<evidence type="ECO:0000313" key="13">
    <source>
        <dbReference type="EMBL" id="PVV01298.1"/>
    </source>
</evidence>
<dbReference type="SUPFAM" id="SSF52540">
    <property type="entry name" value="P-loop containing nucleoside triphosphate hydrolases"/>
    <property type="match status" value="1"/>
</dbReference>
<evidence type="ECO:0000259" key="12">
    <source>
        <dbReference type="PROSITE" id="PS50067"/>
    </source>
</evidence>
<comment type="similarity">
    <text evidence="9">Belongs to the TRAFAC class myosin-kinesin ATPase superfamily. Kinesin family.</text>
</comment>
<dbReference type="FunFam" id="3.40.850.10:FF:000031">
    <property type="entry name" value="Kinesin-like protein"/>
    <property type="match status" value="1"/>
</dbReference>
<dbReference type="PANTHER" id="PTHR47968">
    <property type="entry name" value="CENTROMERE PROTEIN E"/>
    <property type="match status" value="1"/>
</dbReference>
<keyword evidence="7 9" id="KW-0505">Motor protein</keyword>
<keyword evidence="4 9" id="KW-0547">Nucleotide-binding</keyword>
<proteinExistence type="inferred from homology"/>
<dbReference type="Gene3D" id="3.40.850.10">
    <property type="entry name" value="Kinesin motor domain"/>
    <property type="match status" value="1"/>
</dbReference>
<evidence type="ECO:0000256" key="1">
    <source>
        <dbReference type="ARBA" id="ARBA00004245"/>
    </source>
</evidence>
<dbReference type="GO" id="GO:0005874">
    <property type="term" value="C:microtubule"/>
    <property type="evidence" value="ECO:0007669"/>
    <property type="project" value="UniProtKB-KW"/>
</dbReference>
<evidence type="ECO:0000256" key="7">
    <source>
        <dbReference type="ARBA" id="ARBA00023175"/>
    </source>
</evidence>
<dbReference type="Pfam" id="PF00225">
    <property type="entry name" value="Kinesin"/>
    <property type="match status" value="1"/>
</dbReference>
<evidence type="ECO:0000256" key="6">
    <source>
        <dbReference type="ARBA" id="ARBA00023054"/>
    </source>
</evidence>
<evidence type="ECO:0000256" key="10">
    <source>
        <dbReference type="SAM" id="Coils"/>
    </source>
</evidence>
<evidence type="ECO:0000256" key="8">
    <source>
        <dbReference type="ARBA" id="ARBA00023212"/>
    </source>
</evidence>
<dbReference type="GO" id="GO:0003777">
    <property type="term" value="F:microtubule motor activity"/>
    <property type="evidence" value="ECO:0007669"/>
    <property type="project" value="InterPro"/>
</dbReference>
<dbReference type="GO" id="GO:0005524">
    <property type="term" value="F:ATP binding"/>
    <property type="evidence" value="ECO:0007669"/>
    <property type="project" value="UniProtKB-UniRule"/>
</dbReference>
<dbReference type="PANTHER" id="PTHR47968:SF75">
    <property type="entry name" value="CENTROMERE-ASSOCIATED PROTEIN E"/>
    <property type="match status" value="1"/>
</dbReference>
<organism evidence="13 14">
    <name type="scientific">Smittium megazygosporum</name>
    <dbReference type="NCBI Taxonomy" id="133381"/>
    <lineage>
        <taxon>Eukaryota</taxon>
        <taxon>Fungi</taxon>
        <taxon>Fungi incertae sedis</taxon>
        <taxon>Zoopagomycota</taxon>
        <taxon>Kickxellomycotina</taxon>
        <taxon>Harpellomycetes</taxon>
        <taxon>Harpellales</taxon>
        <taxon>Legeriomycetaceae</taxon>
        <taxon>Smittium</taxon>
    </lineage>
</organism>
<feature type="region of interest" description="Disordered" evidence="11">
    <location>
        <begin position="395"/>
        <end position="466"/>
    </location>
</feature>
<accession>A0A2T9Z9N2</accession>
<feature type="compositionally biased region" description="Polar residues" evidence="11">
    <location>
        <begin position="428"/>
        <end position="441"/>
    </location>
</feature>
<dbReference type="STRING" id="133381.A0A2T9Z9N2"/>
<feature type="domain" description="Kinesin motor" evidence="12">
    <location>
        <begin position="6"/>
        <end position="329"/>
    </location>
</feature>
<name>A0A2T9Z9N2_9FUNG</name>
<dbReference type="InterPro" id="IPR059182">
    <property type="entry name" value="Khc_C"/>
</dbReference>
<gene>
    <name evidence="13" type="ORF">BB560_004284</name>
</gene>
<dbReference type="PROSITE" id="PS50067">
    <property type="entry name" value="KINESIN_MOTOR_2"/>
    <property type="match status" value="1"/>
</dbReference>
<dbReference type="AlphaFoldDB" id="A0A2T9Z9N2"/>
<feature type="binding site" evidence="9">
    <location>
        <begin position="87"/>
        <end position="94"/>
    </location>
    <ligand>
        <name>ATP</name>
        <dbReference type="ChEBI" id="CHEBI:30616"/>
    </ligand>
</feature>
<dbReference type="Proteomes" id="UP000245609">
    <property type="component" value="Unassembled WGS sequence"/>
</dbReference>
<dbReference type="InterPro" id="IPR001752">
    <property type="entry name" value="Kinesin_motor_dom"/>
</dbReference>
<feature type="coiled-coil region" evidence="10">
    <location>
        <begin position="809"/>
        <end position="943"/>
    </location>
</feature>
<feature type="coiled-coil region" evidence="10">
    <location>
        <begin position="503"/>
        <end position="600"/>
    </location>
</feature>
<evidence type="ECO:0000256" key="11">
    <source>
        <dbReference type="SAM" id="MobiDB-lite"/>
    </source>
</evidence>
<keyword evidence="6 10" id="KW-0175">Coiled coil</keyword>
<dbReference type="CDD" id="cd23649">
    <property type="entry name" value="Khc_CBD_cc"/>
    <property type="match status" value="1"/>
</dbReference>
<evidence type="ECO:0000256" key="4">
    <source>
        <dbReference type="ARBA" id="ARBA00022741"/>
    </source>
</evidence>
<keyword evidence="8" id="KW-0206">Cytoskeleton</keyword>
<keyword evidence="5 9" id="KW-0067">ATP-binding</keyword>
<keyword evidence="3" id="KW-0493">Microtubule</keyword>
<evidence type="ECO:0000313" key="14">
    <source>
        <dbReference type="Proteomes" id="UP000245609"/>
    </source>
</evidence>
<feature type="compositionally biased region" description="Basic and acidic residues" evidence="11">
    <location>
        <begin position="783"/>
        <end position="800"/>
    </location>
</feature>
<keyword evidence="14" id="KW-1185">Reference proteome</keyword>
<dbReference type="InterPro" id="IPR027417">
    <property type="entry name" value="P-loop_NTPase"/>
</dbReference>
<dbReference type="SMART" id="SM00129">
    <property type="entry name" value="KISc"/>
    <property type="match status" value="1"/>
</dbReference>
<feature type="compositionally biased region" description="Low complexity" evidence="11">
    <location>
        <begin position="400"/>
        <end position="416"/>
    </location>
</feature>
<keyword evidence="2" id="KW-0963">Cytoplasm</keyword>
<evidence type="ECO:0000256" key="3">
    <source>
        <dbReference type="ARBA" id="ARBA00022701"/>
    </source>
</evidence>
<reference evidence="13 14" key="1">
    <citation type="journal article" date="2018" name="MBio">
        <title>Comparative Genomics Reveals the Core Gene Toolbox for the Fungus-Insect Symbiosis.</title>
        <authorList>
            <person name="Wang Y."/>
            <person name="Stata M."/>
            <person name="Wang W."/>
            <person name="Stajich J.E."/>
            <person name="White M.M."/>
            <person name="Moncalvo J.M."/>
        </authorList>
    </citation>
    <scope>NUCLEOTIDE SEQUENCE [LARGE SCALE GENOMIC DNA]</scope>
    <source>
        <strain evidence="13 14">SC-DP-2</strain>
    </source>
</reference>
<dbReference type="GO" id="GO:0008017">
    <property type="term" value="F:microtubule binding"/>
    <property type="evidence" value="ECO:0007669"/>
    <property type="project" value="InterPro"/>
</dbReference>
<evidence type="ECO:0000256" key="5">
    <source>
        <dbReference type="ARBA" id="ARBA00022840"/>
    </source>
</evidence>
<dbReference type="InterPro" id="IPR036961">
    <property type="entry name" value="Kinesin_motor_dom_sf"/>
</dbReference>
<protein>
    <recommendedName>
        <fullName evidence="12">Kinesin motor domain-containing protein</fullName>
    </recommendedName>
</protein>
<comment type="subcellular location">
    <subcellularLocation>
        <location evidence="1">Cytoplasm</location>
        <location evidence="1">Cytoskeleton</location>
    </subcellularLocation>
</comment>
<dbReference type="GO" id="GO:0007018">
    <property type="term" value="P:microtubule-based movement"/>
    <property type="evidence" value="ECO:0007669"/>
    <property type="project" value="InterPro"/>
</dbReference>